<reference evidence="2 5" key="2">
    <citation type="submission" date="2018-02" db="EMBL/GenBank/DDBJ databases">
        <authorList>
            <person name="Rodrigo-Torres L."/>
            <person name="Arahal R. D."/>
            <person name="Lucena T."/>
        </authorList>
    </citation>
    <scope>NUCLEOTIDE SEQUENCE [LARGE SCALE GENOMIC DNA]</scope>
    <source>
        <strain evidence="2 5">CECT 8486</strain>
    </source>
</reference>
<keyword evidence="1" id="KW-1133">Transmembrane helix</keyword>
<evidence type="ECO:0000313" key="2">
    <source>
        <dbReference type="EMBL" id="SPD94547.1"/>
    </source>
</evidence>
<sequence length="280" mass="31614">MNKQSVYAILTIMLIPIGILLVCAKMVGDTTEIQDTAVKITTDNPAYQQIAKAIAGKKGRVSLMSGNLKTAQQKTKLKKSELLLTDDHTSALLTEAQKLHSSPKLVIASDYIHTDSSTQKYYLSPNTTVVMAQQIMNYLSDMDPRNRDTYVENNKQFVEKISDLTTLYTTLKKIKDIRYVATNNSQHLLMTQLGYAAETDDVSKLTDKQMSDLESKLADKKIQFIFTTSQDTTEKKQKLVTMAKKDDIPVVTFSQFTPDSTKIWTWQLTQLKKIQKALDK</sequence>
<keyword evidence="5" id="KW-1185">Reference proteome</keyword>
<dbReference type="SUPFAM" id="SSF53807">
    <property type="entry name" value="Helical backbone' metal receptor"/>
    <property type="match status" value="1"/>
</dbReference>
<keyword evidence="1" id="KW-0472">Membrane</keyword>
<dbReference type="GeneID" id="99674675"/>
<dbReference type="InterPro" id="IPR006127">
    <property type="entry name" value="ZnuA-like"/>
</dbReference>
<keyword evidence="1" id="KW-0812">Transmembrane</keyword>
<dbReference type="GO" id="GO:0046872">
    <property type="term" value="F:metal ion binding"/>
    <property type="evidence" value="ECO:0007669"/>
    <property type="project" value="InterPro"/>
</dbReference>
<name>A0A2N9K6U3_9LACO</name>
<dbReference type="RefSeq" id="WP_072614069.1">
    <property type="nucleotide sequence ID" value="NZ_CP015247.1"/>
</dbReference>
<dbReference type="EMBL" id="OKQU01000001">
    <property type="protein sequence ID" value="SPE06209.1"/>
    <property type="molecule type" value="Genomic_DNA"/>
</dbReference>
<accession>A0A2N9K6U3</accession>
<proteinExistence type="predicted"/>
<dbReference type="Proteomes" id="UP000239237">
    <property type="component" value="Unassembled WGS sequence"/>
</dbReference>
<feature type="transmembrane region" description="Helical" evidence="1">
    <location>
        <begin position="6"/>
        <end position="24"/>
    </location>
</feature>
<dbReference type="Pfam" id="PF01297">
    <property type="entry name" value="ZnuA"/>
    <property type="match status" value="1"/>
</dbReference>
<dbReference type="Proteomes" id="UP000237923">
    <property type="component" value="Unassembled WGS sequence"/>
</dbReference>
<organism evidence="3 4">
    <name type="scientific">Leuconostoc suionicum</name>
    <dbReference type="NCBI Taxonomy" id="1511761"/>
    <lineage>
        <taxon>Bacteria</taxon>
        <taxon>Bacillati</taxon>
        <taxon>Bacillota</taxon>
        <taxon>Bacilli</taxon>
        <taxon>Lactobacillales</taxon>
        <taxon>Lactobacillaceae</taxon>
        <taxon>Leuconostoc</taxon>
    </lineage>
</organism>
<evidence type="ECO:0000313" key="5">
    <source>
        <dbReference type="Proteomes" id="UP000239237"/>
    </source>
</evidence>
<evidence type="ECO:0000256" key="1">
    <source>
        <dbReference type="SAM" id="Phobius"/>
    </source>
</evidence>
<dbReference type="GO" id="GO:0030001">
    <property type="term" value="P:metal ion transport"/>
    <property type="evidence" value="ECO:0007669"/>
    <property type="project" value="InterPro"/>
</dbReference>
<evidence type="ECO:0000313" key="3">
    <source>
        <dbReference type="EMBL" id="SPE06209.1"/>
    </source>
</evidence>
<evidence type="ECO:0000313" key="4">
    <source>
        <dbReference type="Proteomes" id="UP000237923"/>
    </source>
</evidence>
<dbReference type="KEGG" id="lsu:A6B45_07700"/>
<reference evidence="3 4" key="1">
    <citation type="submission" date="2018-02" db="EMBL/GenBank/DDBJ databases">
        <authorList>
            <person name="Cohen D.B."/>
            <person name="Kent A.D."/>
        </authorList>
    </citation>
    <scope>NUCLEOTIDE SEQUENCE [LARGE SCALE GENOMIC DNA]</scope>
    <source>
        <strain evidence="3 4">CECT 9216</strain>
    </source>
</reference>
<dbReference type="EMBL" id="OKQR01000004">
    <property type="protein sequence ID" value="SPD94547.1"/>
    <property type="molecule type" value="Genomic_DNA"/>
</dbReference>
<dbReference type="AlphaFoldDB" id="A0A2N9K6U3"/>
<gene>
    <name evidence="2" type="ORF">LES8486_01731</name>
    <name evidence="3" type="ORF">LES9216_00096</name>
</gene>
<protein>
    <submittedName>
        <fullName evidence="3">Periplasmic solute binding protein family protein</fullName>
    </submittedName>
</protein>
<dbReference type="Gene3D" id="3.40.50.1980">
    <property type="entry name" value="Nitrogenase molybdenum iron protein domain"/>
    <property type="match status" value="1"/>
</dbReference>